<reference evidence="2 3" key="1">
    <citation type="journal article" date="2016" name="Nat. Commun.">
        <title>Thousands of microbial genomes shed light on interconnected biogeochemical processes in an aquifer system.</title>
        <authorList>
            <person name="Anantharaman K."/>
            <person name="Brown C.T."/>
            <person name="Hug L.A."/>
            <person name="Sharon I."/>
            <person name="Castelle C.J."/>
            <person name="Probst A.J."/>
            <person name="Thomas B.C."/>
            <person name="Singh A."/>
            <person name="Wilkins M.J."/>
            <person name="Karaoz U."/>
            <person name="Brodie E.L."/>
            <person name="Williams K.H."/>
            <person name="Hubbard S.S."/>
            <person name="Banfield J.F."/>
        </authorList>
    </citation>
    <scope>NUCLEOTIDE SEQUENCE [LARGE SCALE GENOMIC DNA]</scope>
</reference>
<feature type="signal peptide" evidence="1">
    <location>
        <begin position="1"/>
        <end position="26"/>
    </location>
</feature>
<evidence type="ECO:0000313" key="2">
    <source>
        <dbReference type="EMBL" id="OGG01270.1"/>
    </source>
</evidence>
<proteinExistence type="predicted"/>
<accession>A0A1F5YM60</accession>
<feature type="chain" id="PRO_5009522525" description="DUF4398 domain-containing protein" evidence="1">
    <location>
        <begin position="27"/>
        <end position="207"/>
    </location>
</feature>
<keyword evidence="1" id="KW-0732">Signal</keyword>
<organism evidence="2 3">
    <name type="scientific">Candidatus Glassbacteria bacterium RIFCSPLOWO2_12_FULL_58_11</name>
    <dbReference type="NCBI Taxonomy" id="1817867"/>
    <lineage>
        <taxon>Bacteria</taxon>
        <taxon>Candidatus Glassiibacteriota</taxon>
    </lineage>
</organism>
<dbReference type="EMBL" id="MFIX01000213">
    <property type="protein sequence ID" value="OGG01270.1"/>
    <property type="molecule type" value="Genomic_DNA"/>
</dbReference>
<evidence type="ECO:0000256" key="1">
    <source>
        <dbReference type="SAM" id="SignalP"/>
    </source>
</evidence>
<evidence type="ECO:0008006" key="4">
    <source>
        <dbReference type="Google" id="ProtNLM"/>
    </source>
</evidence>
<name>A0A1F5YM60_9BACT</name>
<dbReference type="Proteomes" id="UP000179129">
    <property type="component" value="Unassembled WGS sequence"/>
</dbReference>
<dbReference type="PROSITE" id="PS51257">
    <property type="entry name" value="PROKAR_LIPOPROTEIN"/>
    <property type="match status" value="1"/>
</dbReference>
<sequence length="207" mass="22312">MSTRKNYLYATTVAALSLMLLFSGCSKPPTEEVAALQGDLEACKAQGAEVFAEAEYGQAMQKMSTLQGYMDSKQNRMAKALADSMMAEMEALKSATATNAKDMSTQAVTMINEELAKLKGMMTPEAAKMLGAEEAGKCEQQVMEMDSKAAALKADLDNSAFLDAFNNAKPLMNDIAMASQDMNQKMEQAKAMAAEKMAKAKKPAKKK</sequence>
<gene>
    <name evidence="2" type="ORF">A3F83_06045</name>
</gene>
<evidence type="ECO:0000313" key="3">
    <source>
        <dbReference type="Proteomes" id="UP000179129"/>
    </source>
</evidence>
<dbReference type="AlphaFoldDB" id="A0A1F5YM60"/>
<protein>
    <recommendedName>
        <fullName evidence="4">DUF4398 domain-containing protein</fullName>
    </recommendedName>
</protein>
<comment type="caution">
    <text evidence="2">The sequence shown here is derived from an EMBL/GenBank/DDBJ whole genome shotgun (WGS) entry which is preliminary data.</text>
</comment>